<reference evidence="5 6" key="1">
    <citation type="submission" date="2024-05" db="EMBL/GenBank/DDBJ databases">
        <title>A draft genome resource for the thread blight pathogen Marasmius tenuissimus strain MS-2.</title>
        <authorList>
            <person name="Yulfo-Soto G.E."/>
            <person name="Baruah I.K."/>
            <person name="Amoako-Attah I."/>
            <person name="Bukari Y."/>
            <person name="Meinhardt L.W."/>
            <person name="Bailey B.A."/>
            <person name="Cohen S.P."/>
        </authorList>
    </citation>
    <scope>NUCLEOTIDE SEQUENCE [LARGE SCALE GENOMIC DNA]</scope>
    <source>
        <strain evidence="5 6">MS-2</strain>
    </source>
</reference>
<dbReference type="InterPro" id="IPR000408">
    <property type="entry name" value="Reg_chr_condens"/>
</dbReference>
<dbReference type="NCBIfam" id="TIGR00274">
    <property type="entry name" value="N-acetylmuramic acid 6-phosphate etherase"/>
    <property type="match status" value="1"/>
</dbReference>
<comment type="caution">
    <text evidence="5">The sequence shown here is derived from an EMBL/GenBank/DDBJ whole genome shotgun (WGS) entry which is preliminary data.</text>
</comment>
<evidence type="ECO:0000256" key="2">
    <source>
        <dbReference type="ARBA" id="ARBA00023277"/>
    </source>
</evidence>
<protein>
    <recommendedName>
        <fullName evidence="4">SIS domain-containing protein</fullName>
    </recommendedName>
</protein>
<evidence type="ECO:0000256" key="3">
    <source>
        <dbReference type="PROSITE-ProRule" id="PRU00235"/>
    </source>
</evidence>
<dbReference type="PROSITE" id="PS50012">
    <property type="entry name" value="RCC1_3"/>
    <property type="match status" value="1"/>
</dbReference>
<dbReference type="CDD" id="cd05007">
    <property type="entry name" value="SIS_Etherase"/>
    <property type="match status" value="1"/>
</dbReference>
<dbReference type="InterPro" id="IPR001347">
    <property type="entry name" value="SIS_dom"/>
</dbReference>
<dbReference type="EMBL" id="JBBXMP010000004">
    <property type="protein sequence ID" value="KAL0071123.1"/>
    <property type="molecule type" value="Genomic_DNA"/>
</dbReference>
<keyword evidence="1" id="KW-0456">Lyase</keyword>
<keyword evidence="2" id="KW-0119">Carbohydrate metabolism</keyword>
<dbReference type="HAMAP" id="MF_00068">
    <property type="entry name" value="MurQ"/>
    <property type="match status" value="1"/>
</dbReference>
<dbReference type="Pfam" id="PF22645">
    <property type="entry name" value="GKRP_SIS_N"/>
    <property type="match status" value="1"/>
</dbReference>
<dbReference type="InterPro" id="IPR046348">
    <property type="entry name" value="SIS_dom_sf"/>
</dbReference>
<dbReference type="Gene3D" id="3.40.50.10490">
    <property type="entry name" value="Glucose-6-phosphate isomerase like protein, domain 1"/>
    <property type="match status" value="1"/>
</dbReference>
<keyword evidence="6" id="KW-1185">Reference proteome</keyword>
<evidence type="ECO:0000259" key="4">
    <source>
        <dbReference type="PROSITE" id="PS51464"/>
    </source>
</evidence>
<dbReference type="InterPro" id="IPR005488">
    <property type="entry name" value="Etherase_MurQ"/>
</dbReference>
<dbReference type="NCBIfam" id="NF003915">
    <property type="entry name" value="PRK05441.1"/>
    <property type="match status" value="1"/>
</dbReference>
<dbReference type="PROSITE" id="PS01272">
    <property type="entry name" value="GCKR"/>
    <property type="match status" value="1"/>
</dbReference>
<gene>
    <name evidence="5" type="ORF">AAF712_001681</name>
</gene>
<feature type="domain" description="SIS" evidence="4">
    <location>
        <begin position="129"/>
        <end position="294"/>
    </location>
</feature>
<accession>A0ABR3AC27</accession>
<dbReference type="PANTHER" id="PTHR10088">
    <property type="entry name" value="GLUCOKINASE REGULATORY PROTEIN"/>
    <property type="match status" value="1"/>
</dbReference>
<feature type="repeat" description="RCC1" evidence="3">
    <location>
        <begin position="137"/>
        <end position="185"/>
    </location>
</feature>
<dbReference type="PANTHER" id="PTHR10088:SF4">
    <property type="entry name" value="GLUCOKINASE REGULATORY PROTEIN"/>
    <property type="match status" value="1"/>
</dbReference>
<organism evidence="5 6">
    <name type="scientific">Marasmius tenuissimus</name>
    <dbReference type="NCBI Taxonomy" id="585030"/>
    <lineage>
        <taxon>Eukaryota</taxon>
        <taxon>Fungi</taxon>
        <taxon>Dikarya</taxon>
        <taxon>Basidiomycota</taxon>
        <taxon>Agaricomycotina</taxon>
        <taxon>Agaricomycetes</taxon>
        <taxon>Agaricomycetidae</taxon>
        <taxon>Agaricales</taxon>
        <taxon>Marasmiineae</taxon>
        <taxon>Marasmiaceae</taxon>
        <taxon>Marasmius</taxon>
    </lineage>
</organism>
<dbReference type="InterPro" id="IPR040190">
    <property type="entry name" value="MURQ/GCKR"/>
</dbReference>
<dbReference type="NCBIfam" id="NF009222">
    <property type="entry name" value="PRK12570.1"/>
    <property type="match status" value="1"/>
</dbReference>
<dbReference type="InterPro" id="IPR005486">
    <property type="entry name" value="Glucokinase_regulatory_CS"/>
</dbReference>
<name>A0ABR3AC27_9AGAR</name>
<evidence type="ECO:0000313" key="5">
    <source>
        <dbReference type="EMBL" id="KAL0071123.1"/>
    </source>
</evidence>
<dbReference type="Proteomes" id="UP001437256">
    <property type="component" value="Unassembled WGS sequence"/>
</dbReference>
<evidence type="ECO:0000256" key="1">
    <source>
        <dbReference type="ARBA" id="ARBA00023239"/>
    </source>
</evidence>
<proteinExistence type="inferred from homology"/>
<dbReference type="PROSITE" id="PS51464">
    <property type="entry name" value="SIS"/>
    <property type="match status" value="1"/>
</dbReference>
<evidence type="ECO:0000313" key="6">
    <source>
        <dbReference type="Proteomes" id="UP001437256"/>
    </source>
</evidence>
<dbReference type="SUPFAM" id="SSF53697">
    <property type="entry name" value="SIS domain"/>
    <property type="match status" value="1"/>
</dbReference>
<dbReference type="Gene3D" id="1.10.8.1080">
    <property type="match status" value="1"/>
</dbReference>
<sequence>MSWRGVSSAGKHRVFCTTSRVLALKNIIYSPAVSGQRMESADIKSELADAHICECLSTISMDLHSYESTPWDQPPPLSSLSTEANNTETEKIDEASTEEICHAINQQDALVAAAVADVIPKVAEAIDGIVERIRAGGRLFYMGAGTSGRLGVLDAAELPPTFTADPKQFVALIAGGDSALRTSSEGAEDSRINGTSDLNALSPTPNDSLIGVAASGRTPYVLGALQHARLCGLLTIGVVCVRPSQVQTEGNCQILIDPVTGPEVITGSTRMKAGTATKMVLNMISTGLHIKLGKTYGNLMVDVKASNTKLMDRARRIIRKVASEYTLPLTYSSIMHNDEHLNAVIVRCNRNVKLALVVIISGWGVNLCEDALVRRNGVLKAVLEDVRYETIVRVFNR</sequence>